<dbReference type="Pfam" id="PF00313">
    <property type="entry name" value="CSD"/>
    <property type="match status" value="1"/>
</dbReference>
<dbReference type="InterPro" id="IPR019844">
    <property type="entry name" value="CSD_CS"/>
</dbReference>
<comment type="subcellular location">
    <subcellularLocation>
        <location evidence="1 3">Cytoplasm</location>
    </subcellularLocation>
</comment>
<reference evidence="5 6" key="1">
    <citation type="journal article" date="2015" name="Genome Announc.">
        <title>Expanding the biotechnology potential of lactobacilli through comparative genomics of 213 strains and associated genera.</title>
        <authorList>
            <person name="Sun Z."/>
            <person name="Harris H.M."/>
            <person name="McCann A."/>
            <person name="Guo C."/>
            <person name="Argimon S."/>
            <person name="Zhang W."/>
            <person name="Yang X."/>
            <person name="Jeffery I.B."/>
            <person name="Cooney J.C."/>
            <person name="Kagawa T.F."/>
            <person name="Liu W."/>
            <person name="Song Y."/>
            <person name="Salvetti E."/>
            <person name="Wrobel A."/>
            <person name="Rasinkangas P."/>
            <person name="Parkhill J."/>
            <person name="Rea M.C."/>
            <person name="O'Sullivan O."/>
            <person name="Ritari J."/>
            <person name="Douillard F.P."/>
            <person name="Paul Ross R."/>
            <person name="Yang R."/>
            <person name="Briner A.E."/>
            <person name="Felis G.E."/>
            <person name="de Vos W.M."/>
            <person name="Barrangou R."/>
            <person name="Klaenhammer T.R."/>
            <person name="Caufield P.W."/>
            <person name="Cui Y."/>
            <person name="Zhang H."/>
            <person name="O'Toole P.W."/>
        </authorList>
    </citation>
    <scope>NUCLEOTIDE SEQUENCE [LARGE SCALE GENOMIC DNA]</scope>
    <source>
        <strain evidence="5 6">DSM 15707</strain>
    </source>
</reference>
<keyword evidence="6" id="KW-1185">Reference proteome</keyword>
<dbReference type="CDD" id="cd04458">
    <property type="entry name" value="CSP_CDS"/>
    <property type="match status" value="1"/>
</dbReference>
<feature type="domain" description="CSD" evidence="4">
    <location>
        <begin position="1"/>
        <end position="65"/>
    </location>
</feature>
<keyword evidence="2" id="KW-0963">Cytoplasm</keyword>
<evidence type="ECO:0000313" key="6">
    <source>
        <dbReference type="Proteomes" id="UP000051697"/>
    </source>
</evidence>
<dbReference type="InterPro" id="IPR050181">
    <property type="entry name" value="Cold_shock_domain"/>
</dbReference>
<dbReference type="Proteomes" id="UP000051697">
    <property type="component" value="Unassembled WGS sequence"/>
</dbReference>
<evidence type="ECO:0000259" key="4">
    <source>
        <dbReference type="PROSITE" id="PS51857"/>
    </source>
</evidence>
<evidence type="ECO:0000313" key="5">
    <source>
        <dbReference type="EMBL" id="KRL54609.1"/>
    </source>
</evidence>
<dbReference type="PROSITE" id="PS00352">
    <property type="entry name" value="CSD_1"/>
    <property type="match status" value="1"/>
</dbReference>
<evidence type="ECO:0000256" key="3">
    <source>
        <dbReference type="RuleBase" id="RU000408"/>
    </source>
</evidence>
<dbReference type="PIRSF" id="PIRSF002599">
    <property type="entry name" value="Cold_shock_A"/>
    <property type="match status" value="1"/>
</dbReference>
<evidence type="ECO:0000256" key="1">
    <source>
        <dbReference type="ARBA" id="ARBA00004496"/>
    </source>
</evidence>
<accession>A0A0R1RD86</accession>
<dbReference type="InterPro" id="IPR002059">
    <property type="entry name" value="CSP_DNA-bd"/>
</dbReference>
<comment type="caution">
    <text evidence="5">The sequence shown here is derived from an EMBL/GenBank/DDBJ whole genome shotgun (WGS) entry which is preliminary data.</text>
</comment>
<dbReference type="GO" id="GO:0003676">
    <property type="term" value="F:nucleic acid binding"/>
    <property type="evidence" value="ECO:0007669"/>
    <property type="project" value="InterPro"/>
</dbReference>
<dbReference type="InterPro" id="IPR012156">
    <property type="entry name" value="Cold_shock_CspA"/>
</dbReference>
<gene>
    <name evidence="5" type="ORF">FC70_GL001406</name>
</gene>
<dbReference type="InterPro" id="IPR012340">
    <property type="entry name" value="NA-bd_OB-fold"/>
</dbReference>
<dbReference type="PANTHER" id="PTHR11544">
    <property type="entry name" value="COLD SHOCK DOMAIN CONTAINING PROTEINS"/>
    <property type="match status" value="1"/>
</dbReference>
<dbReference type="EMBL" id="AZFE01000032">
    <property type="protein sequence ID" value="KRL54609.1"/>
    <property type="molecule type" value="Genomic_DNA"/>
</dbReference>
<dbReference type="InterPro" id="IPR011129">
    <property type="entry name" value="CSD"/>
</dbReference>
<dbReference type="PROSITE" id="PS51857">
    <property type="entry name" value="CSD_2"/>
    <property type="match status" value="1"/>
</dbReference>
<dbReference type="OrthoDB" id="9805039at2"/>
<dbReference type="Gene3D" id="2.40.50.140">
    <property type="entry name" value="Nucleic acid-binding proteins"/>
    <property type="match status" value="1"/>
</dbReference>
<sequence>MLQGTVKSFDALKGFGFIEVEDEPDVFVHFSGIEGSGHKELEAGQNVELVVVAGIRGPQAAHVRVIKNTDSEDVEDEL</sequence>
<name>A0A0R1RD86_9LACO</name>
<dbReference type="GO" id="GO:0005737">
    <property type="term" value="C:cytoplasm"/>
    <property type="evidence" value="ECO:0007669"/>
    <property type="project" value="UniProtKB-SubCell"/>
</dbReference>
<dbReference type="AlphaFoldDB" id="A0A0R1RD86"/>
<proteinExistence type="predicted"/>
<organism evidence="5 6">
    <name type="scientific">Paucilactobacillus oligofermentans DSM 15707 = LMG 22743</name>
    <dbReference type="NCBI Taxonomy" id="1423778"/>
    <lineage>
        <taxon>Bacteria</taxon>
        <taxon>Bacillati</taxon>
        <taxon>Bacillota</taxon>
        <taxon>Bacilli</taxon>
        <taxon>Lactobacillales</taxon>
        <taxon>Lactobacillaceae</taxon>
        <taxon>Paucilactobacillus</taxon>
    </lineage>
</organism>
<dbReference type="PRINTS" id="PR00050">
    <property type="entry name" value="COLDSHOCK"/>
</dbReference>
<dbReference type="KEGG" id="lol:LACOL_1174"/>
<dbReference type="SUPFAM" id="SSF50249">
    <property type="entry name" value="Nucleic acid-binding proteins"/>
    <property type="match status" value="1"/>
</dbReference>
<evidence type="ECO:0000256" key="2">
    <source>
        <dbReference type="ARBA" id="ARBA00022490"/>
    </source>
</evidence>
<dbReference type="PATRIC" id="fig|1423778.4.peg.1442"/>
<dbReference type="STRING" id="1423778.FC70_GL001406"/>
<dbReference type="RefSeq" id="WP_057890338.1">
    <property type="nucleotide sequence ID" value="NZ_AZFE01000032.1"/>
</dbReference>
<dbReference type="SMART" id="SM00357">
    <property type="entry name" value="CSP"/>
    <property type="match status" value="1"/>
</dbReference>
<protein>
    <recommendedName>
        <fullName evidence="4">CSD domain-containing protein</fullName>
    </recommendedName>
</protein>